<keyword evidence="2" id="KW-0677">Repeat</keyword>
<dbReference type="FunFam" id="1.10.8.10:FF:000003">
    <property type="entry name" value="UV excision repair protein RAD23 homolog"/>
    <property type="match status" value="1"/>
</dbReference>
<feature type="compositionally biased region" description="Low complexity" evidence="6">
    <location>
        <begin position="220"/>
        <end position="239"/>
    </location>
</feature>
<dbReference type="InterPro" id="IPR015360">
    <property type="entry name" value="XPC-bd"/>
</dbReference>
<dbReference type="Pfam" id="PF00627">
    <property type="entry name" value="UBA"/>
    <property type="match status" value="1"/>
</dbReference>
<feature type="domain" description="Ubiquitin-like" evidence="8">
    <location>
        <begin position="90"/>
        <end position="146"/>
    </location>
</feature>
<dbReference type="PRINTS" id="PR01839">
    <property type="entry name" value="RAD23PROTEIN"/>
</dbReference>
<dbReference type="InterPro" id="IPR000626">
    <property type="entry name" value="Ubiquitin-like_dom"/>
</dbReference>
<dbReference type="Gene3D" id="1.10.10.540">
    <property type="entry name" value="XPC-binding domain"/>
    <property type="match status" value="1"/>
</dbReference>
<keyword evidence="3" id="KW-0227">DNA damage</keyword>
<protein>
    <submittedName>
        <fullName evidence="9">RAD23 homolog B, nucleotide excision repair protein</fullName>
    </submittedName>
</protein>
<feature type="region of interest" description="Disordered" evidence="6">
    <location>
        <begin position="147"/>
        <end position="239"/>
    </location>
</feature>
<dbReference type="GO" id="GO:0005829">
    <property type="term" value="C:cytosol"/>
    <property type="evidence" value="ECO:0007669"/>
    <property type="project" value="TreeGrafter"/>
</dbReference>
<keyword evidence="4" id="KW-0234">DNA repair</keyword>
<dbReference type="AlphaFoldDB" id="A0A8B9S4P3"/>
<evidence type="ECO:0000313" key="9">
    <source>
        <dbReference type="Ensembl" id="ENSAOWP00000004128.1"/>
    </source>
</evidence>
<evidence type="ECO:0000259" key="8">
    <source>
        <dbReference type="PROSITE" id="PS50053"/>
    </source>
</evidence>
<feature type="compositionally biased region" description="Basic and acidic residues" evidence="6">
    <location>
        <begin position="209"/>
        <end position="219"/>
    </location>
</feature>
<dbReference type="GO" id="GO:0005654">
    <property type="term" value="C:nucleoplasm"/>
    <property type="evidence" value="ECO:0007669"/>
    <property type="project" value="TreeGrafter"/>
</dbReference>
<reference evidence="9" key="2">
    <citation type="submission" date="2025-09" db="UniProtKB">
        <authorList>
            <consortium name="Ensembl"/>
        </authorList>
    </citation>
    <scope>IDENTIFICATION</scope>
</reference>
<dbReference type="NCBIfam" id="TIGR00601">
    <property type="entry name" value="rad23"/>
    <property type="match status" value="1"/>
</dbReference>
<dbReference type="FunFam" id="1.10.10.540:FF:000001">
    <property type="entry name" value="UV excision repair protein RAD23 B"/>
    <property type="match status" value="1"/>
</dbReference>
<dbReference type="SUPFAM" id="SSF46934">
    <property type="entry name" value="UBA-like"/>
    <property type="match status" value="1"/>
</dbReference>
<dbReference type="GO" id="GO:0043161">
    <property type="term" value="P:proteasome-mediated ubiquitin-dependent protein catabolic process"/>
    <property type="evidence" value="ECO:0007669"/>
    <property type="project" value="InterPro"/>
</dbReference>
<evidence type="ECO:0000256" key="6">
    <source>
        <dbReference type="SAM" id="MobiDB-lite"/>
    </source>
</evidence>
<dbReference type="PANTHER" id="PTHR10621:SF13">
    <property type="entry name" value="UV EXCISION REPAIR PROTEIN RAD23 HOMOLOG B"/>
    <property type="match status" value="1"/>
</dbReference>
<name>A0A8B9S4P3_APTOW</name>
<evidence type="ECO:0000259" key="7">
    <source>
        <dbReference type="PROSITE" id="PS50030"/>
    </source>
</evidence>
<dbReference type="Gene3D" id="1.10.8.10">
    <property type="entry name" value="DNA helicase RuvA subunit, C-terminal domain"/>
    <property type="match status" value="1"/>
</dbReference>
<feature type="compositionally biased region" description="Low complexity" evidence="6">
    <location>
        <begin position="185"/>
        <end position="205"/>
    </location>
</feature>
<evidence type="ECO:0000256" key="1">
    <source>
        <dbReference type="ARBA" id="ARBA00004123"/>
    </source>
</evidence>
<accession>A0A8B9S4P3</accession>
<dbReference type="GO" id="GO:0070628">
    <property type="term" value="F:proteasome binding"/>
    <property type="evidence" value="ECO:0007669"/>
    <property type="project" value="TreeGrafter"/>
</dbReference>
<dbReference type="InterPro" id="IPR006636">
    <property type="entry name" value="STI1_HS-bd"/>
</dbReference>
<evidence type="ECO:0000256" key="3">
    <source>
        <dbReference type="ARBA" id="ARBA00022763"/>
    </source>
</evidence>
<evidence type="ECO:0000256" key="2">
    <source>
        <dbReference type="ARBA" id="ARBA00022737"/>
    </source>
</evidence>
<dbReference type="SMART" id="SM00727">
    <property type="entry name" value="STI1"/>
    <property type="match status" value="1"/>
</dbReference>
<dbReference type="GO" id="GO:0043130">
    <property type="term" value="F:ubiquitin binding"/>
    <property type="evidence" value="ECO:0007669"/>
    <property type="project" value="TreeGrafter"/>
</dbReference>
<feature type="domain" description="UBA" evidence="7">
    <location>
        <begin position="254"/>
        <end position="294"/>
    </location>
</feature>
<evidence type="ECO:0000313" key="10">
    <source>
        <dbReference type="Proteomes" id="UP000694424"/>
    </source>
</evidence>
<dbReference type="GO" id="GO:0031593">
    <property type="term" value="F:polyubiquitin modification-dependent protein binding"/>
    <property type="evidence" value="ECO:0007669"/>
    <property type="project" value="TreeGrafter"/>
</dbReference>
<evidence type="ECO:0000256" key="4">
    <source>
        <dbReference type="ARBA" id="ARBA00023204"/>
    </source>
</evidence>
<dbReference type="SUPFAM" id="SSF54236">
    <property type="entry name" value="Ubiquitin-like"/>
    <property type="match status" value="1"/>
</dbReference>
<dbReference type="InterPro" id="IPR029071">
    <property type="entry name" value="Ubiquitin-like_domsf"/>
</dbReference>
<dbReference type="PANTHER" id="PTHR10621">
    <property type="entry name" value="UV EXCISION REPAIR PROTEIN RAD23"/>
    <property type="match status" value="1"/>
</dbReference>
<dbReference type="PROSITE" id="PS50053">
    <property type="entry name" value="UBIQUITIN_2"/>
    <property type="match status" value="1"/>
</dbReference>
<reference evidence="9" key="1">
    <citation type="submission" date="2025-08" db="UniProtKB">
        <authorList>
            <consortium name="Ensembl"/>
        </authorList>
    </citation>
    <scope>IDENTIFICATION</scope>
</reference>
<dbReference type="InterPro" id="IPR015940">
    <property type="entry name" value="UBA"/>
</dbReference>
<feature type="compositionally biased region" description="Low complexity" evidence="6">
    <location>
        <begin position="151"/>
        <end position="175"/>
    </location>
</feature>
<keyword evidence="5" id="KW-0539">Nucleus</keyword>
<dbReference type="Pfam" id="PF09280">
    <property type="entry name" value="XPC-binding"/>
    <property type="match status" value="1"/>
</dbReference>
<dbReference type="GO" id="GO:0006289">
    <property type="term" value="P:nucleotide-excision repair"/>
    <property type="evidence" value="ECO:0007669"/>
    <property type="project" value="InterPro"/>
</dbReference>
<comment type="subcellular location">
    <subcellularLocation>
        <location evidence="1">Nucleus</location>
    </subcellularLocation>
</comment>
<organism evidence="9 10">
    <name type="scientific">Apteryx owenii</name>
    <name type="common">Little spotted kiwi</name>
    <dbReference type="NCBI Taxonomy" id="8824"/>
    <lineage>
        <taxon>Eukaryota</taxon>
        <taxon>Metazoa</taxon>
        <taxon>Chordata</taxon>
        <taxon>Craniata</taxon>
        <taxon>Vertebrata</taxon>
        <taxon>Euteleostomi</taxon>
        <taxon>Archelosauria</taxon>
        <taxon>Archosauria</taxon>
        <taxon>Dinosauria</taxon>
        <taxon>Saurischia</taxon>
        <taxon>Theropoda</taxon>
        <taxon>Coelurosauria</taxon>
        <taxon>Aves</taxon>
        <taxon>Palaeognathae</taxon>
        <taxon>Apterygiformes</taxon>
        <taxon>Apterygidae</taxon>
        <taxon>Apteryx</taxon>
    </lineage>
</organism>
<dbReference type="PROSITE" id="PS50030">
    <property type="entry name" value="UBA"/>
    <property type="match status" value="1"/>
</dbReference>
<dbReference type="Gene3D" id="3.10.20.90">
    <property type="entry name" value="Phosphatidylinositol 3-kinase Catalytic Subunit, Chain A, domain 1"/>
    <property type="match status" value="1"/>
</dbReference>
<feature type="compositionally biased region" description="Low complexity" evidence="6">
    <location>
        <begin position="313"/>
        <end position="333"/>
    </location>
</feature>
<dbReference type="SMART" id="SM00213">
    <property type="entry name" value="UBQ"/>
    <property type="match status" value="1"/>
</dbReference>
<evidence type="ECO:0000256" key="5">
    <source>
        <dbReference type="ARBA" id="ARBA00023242"/>
    </source>
</evidence>
<sequence>MRQQNALARRGRGARSAYCASTGVPGLAPGWKAWPRLPGVTGKPRTEFLQKKLKVALNTTRVQTLWGNARLFKCQQEAFFWKLGLLYIPVKALKEKIESERGKDAFPVAGQKLIYAGKILNDDTALKEYKIDEKNFVVVMVTKPKAAAVPTQSPAATQQSNATTTAGSTTAALTPVPTPTPAAAPVPARVPTTPVPAAAACDPAPVSTPKEEKPAEKTPEAPAAVSPSSTDSTTGDTSRSNLFEDAISALVTGQSYENMVTEIMSMGYEREQVIAALRASFNNPDRAVEYLLMGIPGDNQAVAEPPQVASTGAPQSSASVAAATTVPTTTSSSGGHPLEFLRNQPQFQQMRQIIQQNPSLLPALLQQIGRENPQLLQQISQHQEHFIQMLNEPVQESSQGISGGDGSTGGVAEAGSGHMNYIQVTPQEKEAIERPGKEGRWGGLCRCALLPRRGRLQRGTVWKEEGVCRRPSIQVCASTAGFTPEGSTVQVPTYVQAVAHGDNSTSTGESGCLDFWISISGCKWWQLCARLSLAAPSASAAWGRAGPGPGGWKSLSHLAPTKGDLTVLCVPS</sequence>
<proteinExistence type="predicted"/>
<feature type="region of interest" description="Disordered" evidence="6">
    <location>
        <begin position="305"/>
        <end position="338"/>
    </location>
</feature>
<dbReference type="GO" id="GO:0003684">
    <property type="term" value="F:damaged DNA binding"/>
    <property type="evidence" value="ECO:0007669"/>
    <property type="project" value="InterPro"/>
</dbReference>
<dbReference type="InterPro" id="IPR009060">
    <property type="entry name" value="UBA-like_sf"/>
</dbReference>
<dbReference type="SMART" id="SM00165">
    <property type="entry name" value="UBA"/>
    <property type="match status" value="1"/>
</dbReference>
<dbReference type="Pfam" id="PF00240">
    <property type="entry name" value="ubiquitin"/>
    <property type="match status" value="1"/>
</dbReference>
<dbReference type="SUPFAM" id="SSF101238">
    <property type="entry name" value="XPC-binding domain"/>
    <property type="match status" value="1"/>
</dbReference>
<dbReference type="InterPro" id="IPR004806">
    <property type="entry name" value="Rad23"/>
</dbReference>
<dbReference type="Ensembl" id="ENSAOWT00000004732.1">
    <property type="protein sequence ID" value="ENSAOWP00000004128.1"/>
    <property type="gene ID" value="ENSAOWG00000002899.1"/>
</dbReference>
<dbReference type="InterPro" id="IPR036353">
    <property type="entry name" value="XPC-bd_sf"/>
</dbReference>
<keyword evidence="10" id="KW-1185">Reference proteome</keyword>
<dbReference type="CDD" id="cd14426">
    <property type="entry name" value="UBA1_HR23B"/>
    <property type="match status" value="1"/>
</dbReference>
<dbReference type="Proteomes" id="UP000694424">
    <property type="component" value="Unplaced"/>
</dbReference>